<dbReference type="PANTHER" id="PTHR42923">
    <property type="entry name" value="PROTOPORPHYRINOGEN OXIDASE"/>
    <property type="match status" value="1"/>
</dbReference>
<keyword evidence="2" id="KW-1185">Reference proteome</keyword>
<dbReference type="RefSeq" id="WP_225671256.1">
    <property type="nucleotide sequence ID" value="NZ_JAEDAH010000008.1"/>
</dbReference>
<dbReference type="SUPFAM" id="SSF51905">
    <property type="entry name" value="FAD/NAD(P)-binding domain"/>
    <property type="match status" value="1"/>
</dbReference>
<dbReference type="InterPro" id="IPR050464">
    <property type="entry name" value="Zeta_carotene_desat/Oxidored"/>
</dbReference>
<dbReference type="EMBL" id="JAEDAH010000008">
    <property type="protein sequence ID" value="MCA6062348.1"/>
    <property type="molecule type" value="Genomic_DNA"/>
</dbReference>
<organism evidence="1 2">
    <name type="scientific">Thalassolituus marinus</name>
    <dbReference type="NCBI Taxonomy" id="671053"/>
    <lineage>
        <taxon>Bacteria</taxon>
        <taxon>Pseudomonadati</taxon>
        <taxon>Pseudomonadota</taxon>
        <taxon>Gammaproteobacteria</taxon>
        <taxon>Oceanospirillales</taxon>
        <taxon>Oceanospirillaceae</taxon>
        <taxon>Thalassolituus</taxon>
    </lineage>
</organism>
<dbReference type="Pfam" id="PF13450">
    <property type="entry name" value="NAD_binding_8"/>
    <property type="match status" value="1"/>
</dbReference>
<reference evidence="1 2" key="1">
    <citation type="submission" date="2020-12" db="EMBL/GenBank/DDBJ databases">
        <title>Novel Thalassolituus-related marine hydrocarbonoclastic bacteria mediated algae-derived hydrocarbons mineralization in twilight zone of the northern South China Sea.</title>
        <authorList>
            <person name="Dong C."/>
        </authorList>
    </citation>
    <scope>NUCLEOTIDE SEQUENCE [LARGE SCALE GENOMIC DNA]</scope>
    <source>
        <strain evidence="1 2">IMCC1826</strain>
    </source>
</reference>
<evidence type="ECO:0000313" key="1">
    <source>
        <dbReference type="EMBL" id="MCA6062348.1"/>
    </source>
</evidence>
<proteinExistence type="predicted"/>
<dbReference type="Gene3D" id="3.50.50.60">
    <property type="entry name" value="FAD/NAD(P)-binding domain"/>
    <property type="match status" value="2"/>
</dbReference>
<dbReference type="InterPro" id="IPR036188">
    <property type="entry name" value="FAD/NAD-bd_sf"/>
</dbReference>
<evidence type="ECO:0000313" key="2">
    <source>
        <dbReference type="Proteomes" id="UP000714380"/>
    </source>
</evidence>
<protein>
    <submittedName>
        <fullName evidence="1">FAD-dependent oxidoreductase</fullName>
    </submittedName>
</protein>
<dbReference type="PANTHER" id="PTHR42923:SF17">
    <property type="entry name" value="AMINE OXIDASE DOMAIN-CONTAINING PROTEIN"/>
    <property type="match status" value="1"/>
</dbReference>
<sequence length="423" mass="46484">MNTLVAGKRIAIIGSGIAGLSAAWLLSKDHRVTLFERAEKPGMGIYSVDIPWTRGITSIDIPLRVFTPGYYPDLLRLYQRAGVRTERTDHSAAYANEHNQLFFHYGNWLLGERSLGFPKSASPALFRQHLRLFSKLKSCKGDVRLKSMTFGGFISEQGLQSRYLSDVLMPALATVCTCDYRDIENYPADIIVDYLTCGVMDQGVMRATSGVDDVIARLLESPVTLRSNCTVQAVRKAGSDVEVVSKYGAETFDKVVIATQPHHAAELLASEKDLRHTVEHLHAIPLSVSRMQLHTDDSLLPCSLLPLSPVTYFLPADTQRPEVAVDLTRAISSLRHGDPLLQVWNPVREVAAAKLLADVTFSRPLVTLKSRQAVSSLRDSQGESDAILLSGAYLCDGIPLLDGAVKSSLHIARLIGSSRCWDA</sequence>
<comment type="caution">
    <text evidence="1">The sequence shown here is derived from an EMBL/GenBank/DDBJ whole genome shotgun (WGS) entry which is preliminary data.</text>
</comment>
<dbReference type="Proteomes" id="UP000714380">
    <property type="component" value="Unassembled WGS sequence"/>
</dbReference>
<name>A0ABS7ZMC4_9GAMM</name>
<gene>
    <name evidence="1" type="ORF">I9W95_01890</name>
</gene>
<accession>A0ABS7ZMC4</accession>